<dbReference type="InterPro" id="IPR003594">
    <property type="entry name" value="HATPase_dom"/>
</dbReference>
<evidence type="ECO:0000256" key="5">
    <source>
        <dbReference type="ARBA" id="ARBA00022741"/>
    </source>
</evidence>
<evidence type="ECO:0000256" key="10">
    <source>
        <dbReference type="SAM" id="Phobius"/>
    </source>
</evidence>
<dbReference type="GO" id="GO:0005524">
    <property type="term" value="F:ATP binding"/>
    <property type="evidence" value="ECO:0007669"/>
    <property type="project" value="UniProtKB-KW"/>
</dbReference>
<dbReference type="InterPro" id="IPR029016">
    <property type="entry name" value="GAF-like_dom_sf"/>
</dbReference>
<dbReference type="NCBIfam" id="TIGR00229">
    <property type="entry name" value="sensory_box"/>
    <property type="match status" value="1"/>
</dbReference>
<dbReference type="EMBL" id="CP001337">
    <property type="protein sequence ID" value="ACL23195.1"/>
    <property type="molecule type" value="Genomic_DNA"/>
</dbReference>
<feature type="transmembrane region" description="Helical" evidence="10">
    <location>
        <begin position="22"/>
        <end position="40"/>
    </location>
</feature>
<dbReference type="Gene3D" id="3.30.450.40">
    <property type="match status" value="1"/>
</dbReference>
<accession>B8GCZ5</accession>
<dbReference type="Proteomes" id="UP000002508">
    <property type="component" value="Chromosome"/>
</dbReference>
<dbReference type="SUPFAM" id="SSF55785">
    <property type="entry name" value="PYP-like sensor domain (PAS domain)"/>
    <property type="match status" value="1"/>
</dbReference>
<feature type="transmembrane region" description="Helical" evidence="10">
    <location>
        <begin position="154"/>
        <end position="171"/>
    </location>
</feature>
<evidence type="ECO:0000256" key="3">
    <source>
        <dbReference type="ARBA" id="ARBA00022553"/>
    </source>
</evidence>
<evidence type="ECO:0000256" key="9">
    <source>
        <dbReference type="PROSITE-ProRule" id="PRU00169"/>
    </source>
</evidence>
<gene>
    <name evidence="13" type="ordered locus">Cagg_0247</name>
</gene>
<dbReference type="Pfam" id="PF00989">
    <property type="entry name" value="PAS"/>
    <property type="match status" value="1"/>
</dbReference>
<dbReference type="InterPro" id="IPR005467">
    <property type="entry name" value="His_kinase_dom"/>
</dbReference>
<dbReference type="Gene3D" id="3.40.50.2300">
    <property type="match status" value="1"/>
</dbReference>
<dbReference type="InterPro" id="IPR013767">
    <property type="entry name" value="PAS_fold"/>
</dbReference>
<dbReference type="PROSITE" id="PS50109">
    <property type="entry name" value="HIS_KIN"/>
    <property type="match status" value="1"/>
</dbReference>
<evidence type="ECO:0000256" key="4">
    <source>
        <dbReference type="ARBA" id="ARBA00022679"/>
    </source>
</evidence>
<dbReference type="InterPro" id="IPR035965">
    <property type="entry name" value="PAS-like_dom_sf"/>
</dbReference>
<dbReference type="CDD" id="cd00130">
    <property type="entry name" value="PAS"/>
    <property type="match status" value="1"/>
</dbReference>
<dbReference type="Pfam" id="PF00512">
    <property type="entry name" value="HisKA"/>
    <property type="match status" value="1"/>
</dbReference>
<dbReference type="SUPFAM" id="SSF55874">
    <property type="entry name" value="ATPase domain of HSP90 chaperone/DNA topoisomerase II/histidine kinase"/>
    <property type="match status" value="1"/>
</dbReference>
<dbReference type="SMART" id="SM00388">
    <property type="entry name" value="HisKA"/>
    <property type="match status" value="1"/>
</dbReference>
<dbReference type="RefSeq" id="WP_012615561.1">
    <property type="nucleotide sequence ID" value="NC_011831.1"/>
</dbReference>
<dbReference type="OrthoDB" id="5287570at2"/>
<dbReference type="Pfam" id="PF02518">
    <property type="entry name" value="HATPase_c"/>
    <property type="match status" value="1"/>
</dbReference>
<evidence type="ECO:0000256" key="7">
    <source>
        <dbReference type="ARBA" id="ARBA00022840"/>
    </source>
</evidence>
<proteinExistence type="predicted"/>
<dbReference type="SMART" id="SM00387">
    <property type="entry name" value="HATPase_c"/>
    <property type="match status" value="1"/>
</dbReference>
<keyword evidence="10" id="KW-1133">Transmembrane helix</keyword>
<organism evidence="13 14">
    <name type="scientific">Chloroflexus aggregans (strain MD-66 / DSM 9485)</name>
    <dbReference type="NCBI Taxonomy" id="326427"/>
    <lineage>
        <taxon>Bacteria</taxon>
        <taxon>Bacillati</taxon>
        <taxon>Chloroflexota</taxon>
        <taxon>Chloroflexia</taxon>
        <taxon>Chloroflexales</taxon>
        <taxon>Chloroflexineae</taxon>
        <taxon>Chloroflexaceae</taxon>
        <taxon>Chloroflexus</taxon>
    </lineage>
</organism>
<dbReference type="GO" id="GO:0006355">
    <property type="term" value="P:regulation of DNA-templated transcription"/>
    <property type="evidence" value="ECO:0007669"/>
    <property type="project" value="InterPro"/>
</dbReference>
<dbReference type="CDD" id="cd00082">
    <property type="entry name" value="HisKA"/>
    <property type="match status" value="1"/>
</dbReference>
<dbReference type="PANTHER" id="PTHR43065">
    <property type="entry name" value="SENSOR HISTIDINE KINASE"/>
    <property type="match status" value="1"/>
</dbReference>
<evidence type="ECO:0000259" key="12">
    <source>
        <dbReference type="PROSITE" id="PS50110"/>
    </source>
</evidence>
<dbReference type="PANTHER" id="PTHR43065:SF46">
    <property type="entry name" value="C4-DICARBOXYLATE TRANSPORT SENSOR PROTEIN DCTB"/>
    <property type="match status" value="1"/>
</dbReference>
<dbReference type="KEGG" id="cag:Cagg_0247"/>
<keyword evidence="7" id="KW-0067">ATP-binding</keyword>
<dbReference type="SMART" id="SM00091">
    <property type="entry name" value="PAS"/>
    <property type="match status" value="1"/>
</dbReference>
<dbReference type="InterPro" id="IPR000014">
    <property type="entry name" value="PAS"/>
</dbReference>
<dbReference type="InterPro" id="IPR003018">
    <property type="entry name" value="GAF"/>
</dbReference>
<keyword evidence="5" id="KW-0547">Nucleotide-binding</keyword>
<dbReference type="EC" id="2.7.13.3" evidence="2"/>
<dbReference type="SUPFAM" id="SSF55781">
    <property type="entry name" value="GAF domain-like"/>
    <property type="match status" value="1"/>
</dbReference>
<dbReference type="Gene3D" id="3.30.565.10">
    <property type="entry name" value="Histidine kinase-like ATPase, C-terminal domain"/>
    <property type="match status" value="1"/>
</dbReference>
<dbReference type="CDD" id="cd00156">
    <property type="entry name" value="REC"/>
    <property type="match status" value="1"/>
</dbReference>
<dbReference type="eggNOG" id="COG2205">
    <property type="taxonomic scope" value="Bacteria"/>
</dbReference>
<dbReference type="Gene3D" id="3.30.450.20">
    <property type="entry name" value="PAS domain"/>
    <property type="match status" value="1"/>
</dbReference>
<dbReference type="STRING" id="326427.Cagg_0247"/>
<feature type="transmembrane region" description="Helical" evidence="10">
    <location>
        <begin position="81"/>
        <end position="110"/>
    </location>
</feature>
<dbReference type="InterPro" id="IPR036097">
    <property type="entry name" value="HisK_dim/P_sf"/>
</dbReference>
<dbReference type="PRINTS" id="PR00344">
    <property type="entry name" value="BCTRLSENSOR"/>
</dbReference>
<keyword evidence="3 9" id="KW-0597">Phosphoprotein</keyword>
<dbReference type="SUPFAM" id="SSF52172">
    <property type="entry name" value="CheY-like"/>
    <property type="match status" value="1"/>
</dbReference>
<feature type="domain" description="Histidine kinase" evidence="11">
    <location>
        <begin position="498"/>
        <end position="725"/>
    </location>
</feature>
<protein>
    <recommendedName>
        <fullName evidence="2">histidine kinase</fullName>
        <ecNumber evidence="2">2.7.13.3</ecNumber>
    </recommendedName>
</protein>
<dbReference type="AlphaFoldDB" id="B8GCZ5"/>
<dbReference type="InterPro" id="IPR003661">
    <property type="entry name" value="HisK_dim/P_dom"/>
</dbReference>
<evidence type="ECO:0000313" key="13">
    <source>
        <dbReference type="EMBL" id="ACL23195.1"/>
    </source>
</evidence>
<reference evidence="13" key="1">
    <citation type="submission" date="2008-12" db="EMBL/GenBank/DDBJ databases">
        <title>Complete sequence of Chloroflexus aggregans DSM 9485.</title>
        <authorList>
            <consortium name="US DOE Joint Genome Institute"/>
            <person name="Lucas S."/>
            <person name="Copeland A."/>
            <person name="Lapidus A."/>
            <person name="Glavina del Rio T."/>
            <person name="Dalin E."/>
            <person name="Tice H."/>
            <person name="Pitluck S."/>
            <person name="Foster B."/>
            <person name="Larimer F."/>
            <person name="Land M."/>
            <person name="Hauser L."/>
            <person name="Kyrpides N."/>
            <person name="Mikhailova N."/>
            <person name="Bryant D."/>
            <person name="Richardson P."/>
        </authorList>
    </citation>
    <scope>NUCLEOTIDE SEQUENCE</scope>
    <source>
        <strain evidence="13">DSM 9485</strain>
    </source>
</reference>
<keyword evidence="14" id="KW-1185">Reference proteome</keyword>
<dbReference type="Pfam" id="PF00072">
    <property type="entry name" value="Response_reg"/>
    <property type="match status" value="1"/>
</dbReference>
<feature type="transmembrane region" description="Helical" evidence="10">
    <location>
        <begin position="46"/>
        <end position="69"/>
    </location>
</feature>
<evidence type="ECO:0000256" key="2">
    <source>
        <dbReference type="ARBA" id="ARBA00012438"/>
    </source>
</evidence>
<dbReference type="SUPFAM" id="SSF47384">
    <property type="entry name" value="Homodimeric domain of signal transducing histidine kinase"/>
    <property type="match status" value="1"/>
</dbReference>
<keyword evidence="10" id="KW-0812">Transmembrane</keyword>
<feature type="domain" description="Response regulatory" evidence="12">
    <location>
        <begin position="744"/>
        <end position="860"/>
    </location>
</feature>
<evidence type="ECO:0000256" key="6">
    <source>
        <dbReference type="ARBA" id="ARBA00022777"/>
    </source>
</evidence>
<evidence type="ECO:0000256" key="8">
    <source>
        <dbReference type="ARBA" id="ARBA00023012"/>
    </source>
</evidence>
<dbReference type="GO" id="GO:0000155">
    <property type="term" value="F:phosphorelay sensor kinase activity"/>
    <property type="evidence" value="ECO:0007669"/>
    <property type="project" value="InterPro"/>
</dbReference>
<evidence type="ECO:0000256" key="1">
    <source>
        <dbReference type="ARBA" id="ARBA00000085"/>
    </source>
</evidence>
<keyword evidence="8" id="KW-0902">Two-component regulatory system</keyword>
<dbReference type="InterPro" id="IPR011006">
    <property type="entry name" value="CheY-like_superfamily"/>
</dbReference>
<dbReference type="PROSITE" id="PS50110">
    <property type="entry name" value="RESPONSE_REGULATORY"/>
    <property type="match status" value="1"/>
</dbReference>
<dbReference type="HOGENOM" id="CLU_000445_114_51_0"/>
<dbReference type="Gene3D" id="1.10.287.130">
    <property type="match status" value="1"/>
</dbReference>
<dbReference type="InterPro" id="IPR036890">
    <property type="entry name" value="HATPase_C_sf"/>
</dbReference>
<feature type="modified residue" description="4-aspartylphosphate" evidence="9">
    <location>
        <position position="795"/>
    </location>
</feature>
<keyword evidence="6 13" id="KW-0418">Kinase</keyword>
<dbReference type="SMART" id="SM00448">
    <property type="entry name" value="REC"/>
    <property type="match status" value="1"/>
</dbReference>
<feature type="transmembrane region" description="Helical" evidence="10">
    <location>
        <begin position="122"/>
        <end position="142"/>
    </location>
</feature>
<sequence length="870" mass="94763">MAVFSDPDSAIAIPMHQHVAQLLRVLIFFCLLAVLVYTLAGPIDRSLIPLRLVVVIPLITAFLVALWLVRRQRLRQASWLLIGSLWVILTITATLSGGITAPAFAALPIVVVMSGVLLGRRWAWIIALLSIGVGSLFVLFAGRVLPPPFVHSPLSWLIAYGLYLLLGSYFIDRLVQHFHQSLRETEKELRERQATEQQLRVSEEKLARLFDLAPFAMIIVRLHDEVIINANAACREFFGVSSEQLIKQPISALHWSQLPSQWPTIAATLHQQGSVYGVEFSFQRRDNTTCFAQLAAEIVEMPEGLCAIVAMQDVTPLRRANERLVELAAHQEQLATLAREALANSNLDALFTVVAEQIGSTLPLSGIEIMEFDPEGDVRVHTVWGNVPTAPLSIAFLRSLPADHPGWSCLPKELADRVADLGLSGAALPIRGNERLFGLLVAYAAAPLDTEAVFFLRSVANVLAVALERLYAEQERHQIETQMLQAQKLESLGLLAGGIAHDFNNLLTGIMGHTSLALLDLHPNHELQPHLVAIDQAAQRAAELCSQLLAYAGRGQRSLEAVNLSTLVREMGGILHLPNHRSGHVTIHYDLATDLPSVVVEASQIRQVVLNLLTNAIEAIGDRGGSVTLRTGVVTLSATDLRRLNLTPTIPPGRYVTLTVSDTGVGMDEVTMRRIFDPFFSTKPKGHGLGLAAVQGIVRRHHGAIKVESTPGLGSSFTIYLPAAGKEVAVGPSPVTKPITLQGTALIADDDVAVRTTLRRILERAGMVTIEAGDGRSALTLLTESTIPITIALVDLAMPGMNGLELLDAIRRHELQLPVLLMSGNAEQVVTGKLPSDRYTDFLPKPYRSHDLLTKISQLIQNATRGIPLG</sequence>
<evidence type="ECO:0000313" key="14">
    <source>
        <dbReference type="Proteomes" id="UP000002508"/>
    </source>
</evidence>
<evidence type="ECO:0000259" key="11">
    <source>
        <dbReference type="PROSITE" id="PS50109"/>
    </source>
</evidence>
<keyword evidence="4" id="KW-0808">Transferase</keyword>
<keyword evidence="10" id="KW-0472">Membrane</keyword>
<dbReference type="SMART" id="SM00065">
    <property type="entry name" value="GAF"/>
    <property type="match status" value="1"/>
</dbReference>
<name>B8GCZ5_CHLAD</name>
<dbReference type="eggNOG" id="COG0784">
    <property type="taxonomic scope" value="Bacteria"/>
</dbReference>
<comment type="catalytic activity">
    <reaction evidence="1">
        <text>ATP + protein L-histidine = ADP + protein N-phospho-L-histidine.</text>
        <dbReference type="EC" id="2.7.13.3"/>
    </reaction>
</comment>
<dbReference type="InterPro" id="IPR001789">
    <property type="entry name" value="Sig_transdc_resp-reg_receiver"/>
</dbReference>
<dbReference type="InterPro" id="IPR004358">
    <property type="entry name" value="Sig_transdc_His_kin-like_C"/>
</dbReference>